<gene>
    <name evidence="3" type="ORF">ACFVKH_07580</name>
</gene>
<proteinExistence type="predicted"/>
<dbReference type="RefSeq" id="WP_377963590.1">
    <property type="nucleotide sequence ID" value="NZ_JBHZOL010000054.1"/>
</dbReference>
<accession>A0ABW6ID74</accession>
<dbReference type="Proteomes" id="UP001600165">
    <property type="component" value="Unassembled WGS sequence"/>
</dbReference>
<feature type="transmembrane region" description="Helical" evidence="2">
    <location>
        <begin position="96"/>
        <end position="115"/>
    </location>
</feature>
<dbReference type="EMBL" id="JBHZOL010000054">
    <property type="protein sequence ID" value="MFE4106130.1"/>
    <property type="molecule type" value="Genomic_DNA"/>
</dbReference>
<evidence type="ECO:0008006" key="5">
    <source>
        <dbReference type="Google" id="ProtNLM"/>
    </source>
</evidence>
<reference evidence="3 4" key="1">
    <citation type="submission" date="2024-10" db="EMBL/GenBank/DDBJ databases">
        <authorList>
            <person name="Ratan Roy A."/>
            <person name="Morales Sandoval P.H."/>
            <person name="De Los Santos Villalobos S."/>
            <person name="Chakraborty S."/>
            <person name="Mukherjee J."/>
        </authorList>
    </citation>
    <scope>NUCLEOTIDE SEQUENCE [LARGE SCALE GENOMIC DNA]</scope>
    <source>
        <strain evidence="3 4">S1</strain>
    </source>
</reference>
<keyword evidence="2" id="KW-1133">Transmembrane helix</keyword>
<keyword evidence="2" id="KW-0812">Transmembrane</keyword>
<name>A0ABW6ID74_9CYAN</name>
<keyword evidence="1" id="KW-0175">Coiled coil</keyword>
<keyword evidence="4" id="KW-1185">Reference proteome</keyword>
<organism evidence="3 4">
    <name type="scientific">Almyronema epifaneia S1</name>
    <dbReference type="NCBI Taxonomy" id="2991925"/>
    <lineage>
        <taxon>Bacteria</taxon>
        <taxon>Bacillati</taxon>
        <taxon>Cyanobacteriota</taxon>
        <taxon>Cyanophyceae</taxon>
        <taxon>Nodosilineales</taxon>
        <taxon>Nodosilineaceae</taxon>
        <taxon>Almyronema</taxon>
        <taxon>Almyronema epifaneia</taxon>
    </lineage>
</organism>
<evidence type="ECO:0000313" key="3">
    <source>
        <dbReference type="EMBL" id="MFE4106130.1"/>
    </source>
</evidence>
<feature type="transmembrane region" description="Helical" evidence="2">
    <location>
        <begin position="12"/>
        <end position="36"/>
    </location>
</feature>
<sequence>MQTLFSLMAGLIMAFAFQLLLTNLGIALGLSVWGWVTPSTPAAESAASESPSEEATAAAPPVTHWLGLGVTLSLTTVLFLAALLAAELSQMTQPRLGAIFGVLLWATYLLLLTWLSSTTLFNLANSVFGLAARGIRQLWGAIGQAKPSSAAQTASTSPEALKAIAAEVAKIPQIQQQLPQLLAEQRQQLLSDIREQIELSDEAAATVVDHLPSSPPSPTESSAGLLADLPDWRQLLRAALNRLDLSDWDIETLWQNFQRLGSEADSAFSIIRLDAEEYVSQAPAWSLQPEILETEFAERLYDREAAPHQVLAQLQTLGRSDFVDWLQQRSDLSAAKVSKIADQLAAIQTAVQTSVQMQAAAATAADWRQRLTQQLRQLPLDQFDADDLRSWLQDFVDQAQLPLEQVSQLLAELDSTPLTQAFESHRDLSQAQQSRLTSVWQTSCDRLLAHVQKQQAEAATAIAMLQDKLIAYFRYTHLDKLSATAVAEKLRSLLDDPQLSTIAGALPLAANALDWGEIEQAIARRQGMTAALQTQLTDALRQSWQADLPETALAEAKSLTQPLADYLNTVDWSAMSLADVQAQILHHLSEQLSAGAELDIPDLLKQLNLPQTLKAQLERWLPQIYHQALKRPRRWAKRVSHTTQTATEQLTAKLIHYWRYQAQAKLTPSQIGQDLSHLFQTMAQTLPTELSDWQQFDQSFWQQALAQRPDLDPDEQQQILTWLSDTGQSLQQHAQDWTAELSQRTAALSQRLNQWINTEVAGTNPLDAARQQLVTQLSAAQQTLQNQAIALQQEIQAQTEAARRQMAIAAWWLFWGLLISGVAAGGAGWLAVLY</sequence>
<comment type="caution">
    <text evidence="3">The sequence shown here is derived from an EMBL/GenBank/DDBJ whole genome shotgun (WGS) entry which is preliminary data.</text>
</comment>
<protein>
    <recommendedName>
        <fullName evidence="5">MFS transporter</fullName>
    </recommendedName>
</protein>
<feature type="transmembrane region" description="Helical" evidence="2">
    <location>
        <begin position="809"/>
        <end position="833"/>
    </location>
</feature>
<evidence type="ECO:0000313" key="4">
    <source>
        <dbReference type="Proteomes" id="UP001600165"/>
    </source>
</evidence>
<feature type="coiled-coil region" evidence="1">
    <location>
        <begin position="774"/>
        <end position="801"/>
    </location>
</feature>
<evidence type="ECO:0000256" key="1">
    <source>
        <dbReference type="SAM" id="Coils"/>
    </source>
</evidence>
<feature type="transmembrane region" description="Helical" evidence="2">
    <location>
        <begin position="65"/>
        <end position="84"/>
    </location>
</feature>
<evidence type="ECO:0000256" key="2">
    <source>
        <dbReference type="SAM" id="Phobius"/>
    </source>
</evidence>
<keyword evidence="2" id="KW-0472">Membrane</keyword>